<feature type="region of interest" description="Disordered" evidence="1">
    <location>
        <begin position="647"/>
        <end position="685"/>
    </location>
</feature>
<feature type="transmembrane region" description="Helical" evidence="2">
    <location>
        <begin position="436"/>
        <end position="456"/>
    </location>
</feature>
<keyword evidence="3" id="KW-0732">Signal</keyword>
<sequence>MLTVNKIHFVLFLLCLLFTTSSNARNAAVEKNNYLLQKIAQAPQLENQENQDNQWIQLLEQPGNSQHYYLASKEGKIYQLEQDNPNGSSLLVDLQQRSAKNAMLVLSAFALHPNFSQRDQSGYGTFYTAHVEKTQKVNTTKRLQDSAISTPLNYDAIVTEWKLTQAKQVNISSQREVLRIAIANISNNISQLSFNPYSKSWHDDFAQLYIALSQSPKLIQYPLYSGVILRIDPQEISTASYSVPHGNPFFANKSIDETIYLLGAGQIRQFIWPDKYSKALLISHIYNFKDSIKNWLSYSYGGEDWRLYPPKSYIYQHKKLLAANSLLVYRGQNAPALRNKLLLLSKNKHHWQLSSLAKDHATTNINRQKVQKLKSSPELEWPLQQAALLTNQLTLFRDNRGELLFFNRDSGAIYQLFQQDITQGQAYLQANEESSISGFMLFLVIFFSLLGGYIYYQVNIQQNSAKSLVRREFSNLTLTDDKSGLNLFRRHQHEAEKVLALTDIKQCQFWLGDLAIETINTTLGHGFNDQKEQALRKIFHNEQVAKMVDGKVRRISLTIKSSEKNKQVICLYLRKGSDRITKKGYFTVVEDVIDWCWLIANTINAEYTGKRIFKSSTTPAEIAQTDHKIHDDTPLHAQAAIIRPATHPKPLISSSDNEDKPEIKVPQDKIDGKTSHEHHDNSAIESAKVETDLVNALEKLVKLQQQGFLTAQEFEQAKTKLLHSLNETD</sequence>
<feature type="chain" id="PRO_5001949972" description="SHOCT domain-containing protein" evidence="3">
    <location>
        <begin position="25"/>
        <end position="729"/>
    </location>
</feature>
<keyword evidence="2" id="KW-0812">Transmembrane</keyword>
<dbReference type="EMBL" id="JQEC01000002">
    <property type="protein sequence ID" value="KGJ97588.1"/>
    <property type="molecule type" value="Genomic_DNA"/>
</dbReference>
<keyword evidence="2" id="KW-1133">Transmembrane helix</keyword>
<evidence type="ECO:0000256" key="3">
    <source>
        <dbReference type="SAM" id="SignalP"/>
    </source>
</evidence>
<dbReference type="PANTHER" id="PTHR19328:SF13">
    <property type="entry name" value="HIPL1 PROTEIN"/>
    <property type="match status" value="1"/>
</dbReference>
<feature type="compositionally biased region" description="Basic and acidic residues" evidence="1">
    <location>
        <begin position="657"/>
        <end position="685"/>
    </location>
</feature>
<dbReference type="PANTHER" id="PTHR19328">
    <property type="entry name" value="HEDGEHOG-INTERACTING PROTEIN"/>
    <property type="match status" value="1"/>
</dbReference>
<proteinExistence type="predicted"/>
<dbReference type="RefSeq" id="WP_033080430.1">
    <property type="nucleotide sequence ID" value="NZ_JQEC01000002.1"/>
</dbReference>
<reference evidence="4 5" key="1">
    <citation type="submission" date="2014-08" db="EMBL/GenBank/DDBJ databases">
        <title>Genomic and Phenotypic Diversity of Colwellia psychrerythraea strains from Disparate Marine Basins.</title>
        <authorList>
            <person name="Techtmann S.M."/>
            <person name="Stelling S.C."/>
            <person name="Utturkar S.M."/>
            <person name="Alshibli N."/>
            <person name="Harris A."/>
            <person name="Brown S.D."/>
            <person name="Hazen T.C."/>
        </authorList>
    </citation>
    <scope>NUCLEOTIDE SEQUENCE [LARGE SCALE GENOMIC DNA]</scope>
    <source>
        <strain evidence="4 5">GAB14E</strain>
    </source>
</reference>
<organism evidence="4 5">
    <name type="scientific">Colwellia psychrerythraea</name>
    <name type="common">Vibrio psychroerythus</name>
    <dbReference type="NCBI Taxonomy" id="28229"/>
    <lineage>
        <taxon>Bacteria</taxon>
        <taxon>Pseudomonadati</taxon>
        <taxon>Pseudomonadota</taxon>
        <taxon>Gammaproteobacteria</taxon>
        <taxon>Alteromonadales</taxon>
        <taxon>Colwelliaceae</taxon>
        <taxon>Colwellia</taxon>
    </lineage>
</organism>
<dbReference type="OrthoDB" id="6219408at2"/>
<feature type="signal peptide" evidence="3">
    <location>
        <begin position="1"/>
        <end position="24"/>
    </location>
</feature>
<protein>
    <recommendedName>
        <fullName evidence="6">SHOCT domain-containing protein</fullName>
    </recommendedName>
</protein>
<evidence type="ECO:0000313" key="4">
    <source>
        <dbReference type="EMBL" id="KGJ97588.1"/>
    </source>
</evidence>
<evidence type="ECO:0000256" key="2">
    <source>
        <dbReference type="SAM" id="Phobius"/>
    </source>
</evidence>
<comment type="caution">
    <text evidence="4">The sequence shown here is derived from an EMBL/GenBank/DDBJ whole genome shotgun (WGS) entry which is preliminary data.</text>
</comment>
<name>A0A099L6S8_COLPS</name>
<evidence type="ECO:0000313" key="5">
    <source>
        <dbReference type="Proteomes" id="UP000029868"/>
    </source>
</evidence>
<dbReference type="AlphaFoldDB" id="A0A099L6S8"/>
<keyword evidence="2" id="KW-0472">Membrane</keyword>
<dbReference type="Proteomes" id="UP000029868">
    <property type="component" value="Unassembled WGS sequence"/>
</dbReference>
<dbReference type="Gene3D" id="2.120.10.30">
    <property type="entry name" value="TolB, C-terminal domain"/>
    <property type="match status" value="1"/>
</dbReference>
<evidence type="ECO:0008006" key="6">
    <source>
        <dbReference type="Google" id="ProtNLM"/>
    </source>
</evidence>
<gene>
    <name evidence="4" type="ORF">GAB14E_1177</name>
</gene>
<dbReference type="PATRIC" id="fig|28229.3.peg.334"/>
<evidence type="ECO:0000256" key="1">
    <source>
        <dbReference type="SAM" id="MobiDB-lite"/>
    </source>
</evidence>
<accession>A0A099L6S8</accession>
<dbReference type="InterPro" id="IPR011042">
    <property type="entry name" value="6-blade_b-propeller_TolB-like"/>
</dbReference>